<evidence type="ECO:0000313" key="3">
    <source>
        <dbReference type="Proteomes" id="UP000813385"/>
    </source>
</evidence>
<name>A0A8K0X565_9PEZI</name>
<dbReference type="Proteomes" id="UP000813385">
    <property type="component" value="Unassembled WGS sequence"/>
</dbReference>
<dbReference type="Pfam" id="PF11905">
    <property type="entry name" value="DUF3425"/>
    <property type="match status" value="1"/>
</dbReference>
<sequence>MPGVPTSEMPLAQLYRKRAIDRENQRYHRQKNKNRLAELEAQVKSANEQLAHAEERIAQLLKERDAPREVPDASSSSPSVLPPRYPWGIADLTPQELTPDSHHPHSPTPEPEAEPEPSADDDRVLSSWSVQGLLPPSSAPALHDPIVFPYDLAHEGQLPEIHPTDSEEFAPAREEANRVRARASLWTYLPKHCSALSPMGRIILDLIAQRPADLKTSELTNSQFPSVNSLLNPSYVDHDRPVASTIARHLASVVRIATLPEKLAVLYMQCLVVRWQIIPTEETYLAIPHFLRPTLSQIVVPHPPDIDNMVWPEGRNRMIALMDHTDCPRYARLSTSTLSINWPHGLNSMIEGDSDRDYIMRPAFIEHVRNLDNWTTGQAVVDAYPFLKGAVKVGPPPGGA</sequence>
<accession>A0A8K0X565</accession>
<dbReference type="CDD" id="cd14688">
    <property type="entry name" value="bZIP_YAP"/>
    <property type="match status" value="1"/>
</dbReference>
<feature type="region of interest" description="Disordered" evidence="1">
    <location>
        <begin position="50"/>
        <end position="124"/>
    </location>
</feature>
<protein>
    <recommendedName>
        <fullName evidence="4">BZIP domain-containing protein</fullName>
    </recommendedName>
</protein>
<keyword evidence="3" id="KW-1185">Reference proteome</keyword>
<evidence type="ECO:0008006" key="4">
    <source>
        <dbReference type="Google" id="ProtNLM"/>
    </source>
</evidence>
<dbReference type="InterPro" id="IPR021833">
    <property type="entry name" value="DUF3425"/>
</dbReference>
<reference evidence="2" key="1">
    <citation type="journal article" date="2021" name="Nat. Commun.">
        <title>Genetic determinants of endophytism in the Arabidopsis root mycobiome.</title>
        <authorList>
            <person name="Mesny F."/>
            <person name="Miyauchi S."/>
            <person name="Thiergart T."/>
            <person name="Pickel B."/>
            <person name="Atanasova L."/>
            <person name="Karlsson M."/>
            <person name="Huettel B."/>
            <person name="Barry K.W."/>
            <person name="Haridas S."/>
            <person name="Chen C."/>
            <person name="Bauer D."/>
            <person name="Andreopoulos W."/>
            <person name="Pangilinan J."/>
            <person name="LaButti K."/>
            <person name="Riley R."/>
            <person name="Lipzen A."/>
            <person name="Clum A."/>
            <person name="Drula E."/>
            <person name="Henrissat B."/>
            <person name="Kohler A."/>
            <person name="Grigoriev I.V."/>
            <person name="Martin F.M."/>
            <person name="Hacquard S."/>
        </authorList>
    </citation>
    <scope>NUCLEOTIDE SEQUENCE</scope>
    <source>
        <strain evidence="2">MPI-CAGE-AT-0016</strain>
    </source>
</reference>
<proteinExistence type="predicted"/>
<dbReference type="EMBL" id="JAGPXD010000002">
    <property type="protein sequence ID" value="KAH7367527.1"/>
    <property type="molecule type" value="Genomic_DNA"/>
</dbReference>
<organism evidence="2 3">
    <name type="scientific">Plectosphaerella cucumerina</name>
    <dbReference type="NCBI Taxonomy" id="40658"/>
    <lineage>
        <taxon>Eukaryota</taxon>
        <taxon>Fungi</taxon>
        <taxon>Dikarya</taxon>
        <taxon>Ascomycota</taxon>
        <taxon>Pezizomycotina</taxon>
        <taxon>Sordariomycetes</taxon>
        <taxon>Hypocreomycetidae</taxon>
        <taxon>Glomerellales</taxon>
        <taxon>Plectosphaerellaceae</taxon>
        <taxon>Plectosphaerella</taxon>
    </lineage>
</organism>
<dbReference type="OrthoDB" id="5231352at2759"/>
<dbReference type="PANTHER" id="PTHR37012:SF7">
    <property type="entry name" value="B-ZIP TRANSCRIPTION FACTOR (EUROFUNG)-RELATED"/>
    <property type="match status" value="1"/>
</dbReference>
<comment type="caution">
    <text evidence="2">The sequence shown here is derived from an EMBL/GenBank/DDBJ whole genome shotgun (WGS) entry which is preliminary data.</text>
</comment>
<evidence type="ECO:0000256" key="1">
    <source>
        <dbReference type="SAM" id="MobiDB-lite"/>
    </source>
</evidence>
<dbReference type="AlphaFoldDB" id="A0A8K0X565"/>
<feature type="compositionally biased region" description="Basic and acidic residues" evidence="1">
    <location>
        <begin position="51"/>
        <end position="71"/>
    </location>
</feature>
<gene>
    <name evidence="2" type="ORF">B0T11DRAFT_54786</name>
</gene>
<dbReference type="PANTHER" id="PTHR37012">
    <property type="entry name" value="B-ZIP TRANSCRIPTION FACTOR (EUROFUNG)-RELATED"/>
    <property type="match status" value="1"/>
</dbReference>
<evidence type="ECO:0000313" key="2">
    <source>
        <dbReference type="EMBL" id="KAH7367527.1"/>
    </source>
</evidence>